<dbReference type="InParanoid" id="K5WNW1"/>
<sequence length="157" mass="18591">MLFSKHLRRREAAWEVVDCRDISPIPMWDEDEDLEIAYTHPTNISYRFVYDLQTVEDLRKAVQVARCQLYRDAVRLKCNILLSEGWRCTLMRQGSRHRVEVVYSGRPARALGMGKVTCLSQPPFIGMLDNYEHQIVHYQEPQRRRVFRAWSRTSSMS</sequence>
<dbReference type="Proteomes" id="UP000008370">
    <property type="component" value="Unassembled WGS sequence"/>
</dbReference>
<evidence type="ECO:0000313" key="2">
    <source>
        <dbReference type="Proteomes" id="UP000008370"/>
    </source>
</evidence>
<protein>
    <submittedName>
        <fullName evidence="1">Uncharacterized protein</fullName>
    </submittedName>
</protein>
<dbReference type="AlphaFoldDB" id="K5WNW1"/>
<dbReference type="GeneID" id="18909424"/>
<keyword evidence="2" id="KW-1185">Reference proteome</keyword>
<organism evidence="1 2">
    <name type="scientific">Phanerochaete carnosa (strain HHB-10118-sp)</name>
    <name type="common">White-rot fungus</name>
    <name type="synonym">Peniophora carnosa</name>
    <dbReference type="NCBI Taxonomy" id="650164"/>
    <lineage>
        <taxon>Eukaryota</taxon>
        <taxon>Fungi</taxon>
        <taxon>Dikarya</taxon>
        <taxon>Basidiomycota</taxon>
        <taxon>Agaricomycotina</taxon>
        <taxon>Agaricomycetes</taxon>
        <taxon>Polyporales</taxon>
        <taxon>Phanerochaetaceae</taxon>
        <taxon>Phanerochaete</taxon>
    </lineage>
</organism>
<gene>
    <name evidence="1" type="ORF">PHACADRAFT_168224</name>
</gene>
<evidence type="ECO:0000313" key="1">
    <source>
        <dbReference type="EMBL" id="EKM60884.1"/>
    </source>
</evidence>
<dbReference type="EMBL" id="JH930468">
    <property type="protein sequence ID" value="EKM60884.1"/>
    <property type="molecule type" value="Genomic_DNA"/>
</dbReference>
<reference evidence="1 2" key="1">
    <citation type="journal article" date="2012" name="BMC Genomics">
        <title>Comparative genomics of the white-rot fungi, Phanerochaete carnosa and P. chrysosporium, to elucidate the genetic basis of the distinct wood types they colonize.</title>
        <authorList>
            <person name="Suzuki H."/>
            <person name="MacDonald J."/>
            <person name="Syed K."/>
            <person name="Salamov A."/>
            <person name="Hori C."/>
            <person name="Aerts A."/>
            <person name="Henrissat B."/>
            <person name="Wiebenga A."/>
            <person name="vanKuyk P.A."/>
            <person name="Barry K."/>
            <person name="Lindquist E."/>
            <person name="LaButti K."/>
            <person name="Lapidus A."/>
            <person name="Lucas S."/>
            <person name="Coutinho P."/>
            <person name="Gong Y."/>
            <person name="Samejima M."/>
            <person name="Mahadevan R."/>
            <person name="Abou-Zaid M."/>
            <person name="de Vries R.P."/>
            <person name="Igarashi K."/>
            <person name="Yadav J.S."/>
            <person name="Grigoriev I.V."/>
            <person name="Master E.R."/>
        </authorList>
    </citation>
    <scope>NUCLEOTIDE SEQUENCE [LARGE SCALE GENOMIC DNA]</scope>
    <source>
        <strain evidence="1 2">HHB-10118-sp</strain>
    </source>
</reference>
<dbReference type="OrthoDB" id="3349961at2759"/>
<dbReference type="KEGG" id="pco:PHACADRAFT_168224"/>
<dbReference type="HOGENOM" id="CLU_141768_0_0_1"/>
<accession>K5WNW1</accession>
<dbReference type="RefSeq" id="XP_007390327.1">
    <property type="nucleotide sequence ID" value="XM_007390265.1"/>
</dbReference>
<name>K5WNW1_PHACS</name>
<proteinExistence type="predicted"/>